<protein>
    <recommendedName>
        <fullName evidence="3">peptidylprolyl isomerase</fullName>
        <ecNumber evidence="3">5.2.1.8</ecNumber>
    </recommendedName>
</protein>
<dbReference type="InterPro" id="IPR050754">
    <property type="entry name" value="FKBP4/5/8-like"/>
</dbReference>
<keyword evidence="3" id="KW-0413">Isomerase</keyword>
<dbReference type="GO" id="GO:0044183">
    <property type="term" value="F:protein folding chaperone"/>
    <property type="evidence" value="ECO:0007669"/>
    <property type="project" value="TreeGrafter"/>
</dbReference>
<feature type="compositionally biased region" description="Basic and acidic residues" evidence="4">
    <location>
        <begin position="26"/>
        <end position="35"/>
    </location>
</feature>
<dbReference type="EMBL" id="WNTK01001349">
    <property type="protein sequence ID" value="KAG9467488.1"/>
    <property type="molecule type" value="Genomic_DNA"/>
</dbReference>
<evidence type="ECO:0000256" key="4">
    <source>
        <dbReference type="SAM" id="MobiDB-lite"/>
    </source>
</evidence>
<keyword evidence="1" id="KW-0677">Repeat</keyword>
<dbReference type="GO" id="GO:0012505">
    <property type="term" value="C:endomembrane system"/>
    <property type="evidence" value="ECO:0007669"/>
    <property type="project" value="TreeGrafter"/>
</dbReference>
<organism evidence="6 7">
    <name type="scientific">Eleutherodactylus coqui</name>
    <name type="common">Puerto Rican coqui</name>
    <dbReference type="NCBI Taxonomy" id="57060"/>
    <lineage>
        <taxon>Eukaryota</taxon>
        <taxon>Metazoa</taxon>
        <taxon>Chordata</taxon>
        <taxon>Craniata</taxon>
        <taxon>Vertebrata</taxon>
        <taxon>Euteleostomi</taxon>
        <taxon>Amphibia</taxon>
        <taxon>Batrachia</taxon>
        <taxon>Anura</taxon>
        <taxon>Neobatrachia</taxon>
        <taxon>Hyloidea</taxon>
        <taxon>Eleutherodactylidae</taxon>
        <taxon>Eleutherodactylinae</taxon>
        <taxon>Eleutherodactylus</taxon>
        <taxon>Eleutherodactylus</taxon>
    </lineage>
</organism>
<sequence>MASAEEHVEDSSAHEDVSDGTPPSENDCKPRDRTSIVDSTEEFEIIDSTGEDDDDLSDLPLLESVDNEASAKTEPTEQPEGDADGEDKWLDILGNGLLKKKVLTPGKSPETRPRKGQDVAVRLKTSLEDGRVIEDYDSLTFTLGDGDVIQALDLCVQLMGIEETVLIDANSKYCYGKEGR</sequence>
<dbReference type="PROSITE" id="PS50059">
    <property type="entry name" value="FKBP_PPIASE"/>
    <property type="match status" value="1"/>
</dbReference>
<feature type="domain" description="PPIase FKBP-type" evidence="5">
    <location>
        <begin position="116"/>
        <end position="180"/>
    </location>
</feature>
<evidence type="ECO:0000256" key="2">
    <source>
        <dbReference type="ARBA" id="ARBA00022803"/>
    </source>
</evidence>
<gene>
    <name evidence="6" type="ORF">GDO78_014854</name>
</gene>
<reference evidence="6" key="1">
    <citation type="thesis" date="2020" institute="ProQuest LLC" country="789 East Eisenhower Parkway, Ann Arbor, MI, USA">
        <title>Comparative Genomics and Chromosome Evolution.</title>
        <authorList>
            <person name="Mudd A.B."/>
        </authorList>
    </citation>
    <scope>NUCLEOTIDE SEQUENCE</scope>
    <source>
        <strain evidence="6">HN-11 Male</strain>
        <tissue evidence="6">Kidney and liver</tissue>
    </source>
</reference>
<evidence type="ECO:0000313" key="6">
    <source>
        <dbReference type="EMBL" id="KAG9467488.1"/>
    </source>
</evidence>
<dbReference type="EMBL" id="WNTK01001349">
    <property type="protein sequence ID" value="KAG9467487.1"/>
    <property type="molecule type" value="Genomic_DNA"/>
</dbReference>
<keyword evidence="3" id="KW-0697">Rotamase</keyword>
<dbReference type="GO" id="GO:0005829">
    <property type="term" value="C:cytosol"/>
    <property type="evidence" value="ECO:0007669"/>
    <property type="project" value="TreeGrafter"/>
</dbReference>
<dbReference type="InterPro" id="IPR046357">
    <property type="entry name" value="PPIase_dom_sf"/>
</dbReference>
<comment type="catalytic activity">
    <reaction evidence="3">
        <text>[protein]-peptidylproline (omega=180) = [protein]-peptidylproline (omega=0)</text>
        <dbReference type="Rhea" id="RHEA:16237"/>
        <dbReference type="Rhea" id="RHEA-COMP:10747"/>
        <dbReference type="Rhea" id="RHEA-COMP:10748"/>
        <dbReference type="ChEBI" id="CHEBI:83833"/>
        <dbReference type="ChEBI" id="CHEBI:83834"/>
        <dbReference type="EC" id="5.2.1.8"/>
    </reaction>
</comment>
<evidence type="ECO:0000256" key="1">
    <source>
        <dbReference type="ARBA" id="ARBA00022737"/>
    </source>
</evidence>
<dbReference type="GO" id="GO:0043066">
    <property type="term" value="P:negative regulation of apoptotic process"/>
    <property type="evidence" value="ECO:0007669"/>
    <property type="project" value="TreeGrafter"/>
</dbReference>
<dbReference type="Proteomes" id="UP000770717">
    <property type="component" value="Unassembled WGS sequence"/>
</dbReference>
<dbReference type="GO" id="GO:0003755">
    <property type="term" value="F:peptidyl-prolyl cis-trans isomerase activity"/>
    <property type="evidence" value="ECO:0007669"/>
    <property type="project" value="UniProtKB-KW"/>
</dbReference>
<dbReference type="OrthoDB" id="532682at2759"/>
<dbReference type="SUPFAM" id="SSF54534">
    <property type="entry name" value="FKBP-like"/>
    <property type="match status" value="1"/>
</dbReference>
<keyword evidence="7" id="KW-1185">Reference proteome</keyword>
<dbReference type="GO" id="GO:0016020">
    <property type="term" value="C:membrane"/>
    <property type="evidence" value="ECO:0007669"/>
    <property type="project" value="TreeGrafter"/>
</dbReference>
<dbReference type="Pfam" id="PF00254">
    <property type="entry name" value="FKBP_C"/>
    <property type="match status" value="1"/>
</dbReference>
<evidence type="ECO:0000313" key="7">
    <source>
        <dbReference type="Proteomes" id="UP000770717"/>
    </source>
</evidence>
<dbReference type="Gene3D" id="3.10.50.40">
    <property type="match status" value="1"/>
</dbReference>
<comment type="caution">
    <text evidence="6">The sequence shown here is derived from an EMBL/GenBank/DDBJ whole genome shotgun (WGS) entry which is preliminary data.</text>
</comment>
<name>A0A8J6EE54_ELECQ</name>
<keyword evidence="2" id="KW-0802">TPR repeat</keyword>
<dbReference type="EMBL" id="WNTK01001349">
    <property type="protein sequence ID" value="KAG9467486.1"/>
    <property type="molecule type" value="Genomic_DNA"/>
</dbReference>
<evidence type="ECO:0000256" key="3">
    <source>
        <dbReference type="PROSITE-ProRule" id="PRU00277"/>
    </source>
</evidence>
<feature type="compositionally biased region" description="Basic and acidic residues" evidence="4">
    <location>
        <begin position="1"/>
        <end position="17"/>
    </location>
</feature>
<dbReference type="PANTHER" id="PTHR46512:SF3">
    <property type="entry name" value="PEPTIDYL-PROLYL CIS-TRANS ISOMERASE FKBP8"/>
    <property type="match status" value="1"/>
</dbReference>
<accession>A0A8J6EE54</accession>
<feature type="compositionally biased region" description="Acidic residues" evidence="4">
    <location>
        <begin position="39"/>
        <end position="57"/>
    </location>
</feature>
<proteinExistence type="predicted"/>
<feature type="region of interest" description="Disordered" evidence="4">
    <location>
        <begin position="1"/>
        <end position="88"/>
    </location>
</feature>
<dbReference type="EC" id="5.2.1.8" evidence="3"/>
<dbReference type="PANTHER" id="PTHR46512">
    <property type="entry name" value="PEPTIDYLPROLYL ISOMERASE"/>
    <property type="match status" value="1"/>
</dbReference>
<dbReference type="InterPro" id="IPR001179">
    <property type="entry name" value="PPIase_FKBP_dom"/>
</dbReference>
<dbReference type="AlphaFoldDB" id="A0A8J6EE54"/>
<evidence type="ECO:0000259" key="5">
    <source>
        <dbReference type="PROSITE" id="PS50059"/>
    </source>
</evidence>
<dbReference type="GO" id="GO:0005740">
    <property type="term" value="C:mitochondrial envelope"/>
    <property type="evidence" value="ECO:0007669"/>
    <property type="project" value="TreeGrafter"/>
</dbReference>